<name>A0A843U3H0_COLES</name>
<accession>A0A843U3H0</accession>
<keyword evidence="2" id="KW-1185">Reference proteome</keyword>
<gene>
    <name evidence="1" type="ORF">Taro_008593</name>
</gene>
<dbReference type="AlphaFoldDB" id="A0A843U3H0"/>
<evidence type="ECO:0000313" key="1">
    <source>
        <dbReference type="EMBL" id="MQL76214.1"/>
    </source>
</evidence>
<comment type="caution">
    <text evidence="1">The sequence shown here is derived from an EMBL/GenBank/DDBJ whole genome shotgun (WGS) entry which is preliminary data.</text>
</comment>
<proteinExistence type="predicted"/>
<dbReference type="EMBL" id="NMUH01000286">
    <property type="protein sequence ID" value="MQL76214.1"/>
    <property type="molecule type" value="Genomic_DNA"/>
</dbReference>
<sequence>MVGSLVEAEGSGIGAVTLTTFVELRPMTGRWRIAMKRALPQLDLDPEA</sequence>
<evidence type="ECO:0000313" key="2">
    <source>
        <dbReference type="Proteomes" id="UP000652761"/>
    </source>
</evidence>
<protein>
    <submittedName>
        <fullName evidence="1">Uncharacterized protein</fullName>
    </submittedName>
</protein>
<organism evidence="1 2">
    <name type="scientific">Colocasia esculenta</name>
    <name type="common">Wild taro</name>
    <name type="synonym">Arum esculentum</name>
    <dbReference type="NCBI Taxonomy" id="4460"/>
    <lineage>
        <taxon>Eukaryota</taxon>
        <taxon>Viridiplantae</taxon>
        <taxon>Streptophyta</taxon>
        <taxon>Embryophyta</taxon>
        <taxon>Tracheophyta</taxon>
        <taxon>Spermatophyta</taxon>
        <taxon>Magnoliopsida</taxon>
        <taxon>Liliopsida</taxon>
        <taxon>Araceae</taxon>
        <taxon>Aroideae</taxon>
        <taxon>Colocasieae</taxon>
        <taxon>Colocasia</taxon>
    </lineage>
</organism>
<dbReference type="Proteomes" id="UP000652761">
    <property type="component" value="Unassembled WGS sequence"/>
</dbReference>
<reference evidence="1" key="1">
    <citation type="submission" date="2017-07" db="EMBL/GenBank/DDBJ databases">
        <title>Taro Niue Genome Assembly and Annotation.</title>
        <authorList>
            <person name="Atibalentja N."/>
            <person name="Keating K."/>
            <person name="Fields C.J."/>
        </authorList>
    </citation>
    <scope>NUCLEOTIDE SEQUENCE</scope>
    <source>
        <strain evidence="1">Niue_2</strain>
        <tissue evidence="1">Leaf</tissue>
    </source>
</reference>